<dbReference type="AlphaFoldDB" id="A0A182W114"/>
<feature type="coiled-coil region" evidence="1">
    <location>
        <begin position="142"/>
        <end position="353"/>
    </location>
</feature>
<evidence type="ECO:0000256" key="2">
    <source>
        <dbReference type="SAM" id="MobiDB-lite"/>
    </source>
</evidence>
<name>A0A182W114_9DIPT</name>
<evidence type="ECO:0000256" key="1">
    <source>
        <dbReference type="SAM" id="Coils"/>
    </source>
</evidence>
<evidence type="ECO:0000313" key="3">
    <source>
        <dbReference type="EnsemblMetazoa" id="AMIN004023-PA"/>
    </source>
</evidence>
<keyword evidence="1" id="KW-0175">Coiled coil</keyword>
<dbReference type="Proteomes" id="UP000075920">
    <property type="component" value="Unassembled WGS sequence"/>
</dbReference>
<dbReference type="STRING" id="112268.A0A182W114"/>
<feature type="region of interest" description="Disordered" evidence="2">
    <location>
        <begin position="385"/>
        <end position="406"/>
    </location>
</feature>
<reference evidence="3" key="2">
    <citation type="submission" date="2020-05" db="UniProtKB">
        <authorList>
            <consortium name="EnsemblMetazoa"/>
        </authorList>
    </citation>
    <scope>IDENTIFICATION</scope>
    <source>
        <strain evidence="3">MINIMUS1</strain>
    </source>
</reference>
<organism evidence="3 4">
    <name type="scientific">Anopheles minimus</name>
    <dbReference type="NCBI Taxonomy" id="112268"/>
    <lineage>
        <taxon>Eukaryota</taxon>
        <taxon>Metazoa</taxon>
        <taxon>Ecdysozoa</taxon>
        <taxon>Arthropoda</taxon>
        <taxon>Hexapoda</taxon>
        <taxon>Insecta</taxon>
        <taxon>Pterygota</taxon>
        <taxon>Neoptera</taxon>
        <taxon>Endopterygota</taxon>
        <taxon>Diptera</taxon>
        <taxon>Nematocera</taxon>
        <taxon>Culicoidea</taxon>
        <taxon>Culicidae</taxon>
        <taxon>Anophelinae</taxon>
        <taxon>Anopheles</taxon>
    </lineage>
</organism>
<dbReference type="VEuPathDB" id="VectorBase:AMIN004023"/>
<protein>
    <submittedName>
        <fullName evidence="3">Uncharacterized protein</fullName>
    </submittedName>
</protein>
<sequence length="428" mass="49300">MTDSSPEISSENTEGEFSSPEEQTTQIVNQKIMCQIQQLVEQDKYAALLQVIELSMQHLNQRKEITNLQQYVKKVLEERVQIKSDLIVQHNFKTNLQSIEEVKQTTSKRLREKLETINAHIKSNDALRSHLKEDDAVARLEIEEIKKLLDGLTEKANVLQRALQKGEARSKEINQQIHSASVENAKLQKDCHAKECEIHTFSKKYGDMTQLLKKELIERETSTKQRVEELKGEQQNLVVQANMCEQLTSELNIIRNNVAQLKQTVESELSKEAQHFRKQIVFAEKSLADMTLENEKLLENMTNTVTDLNEQNKATNERIMDLSSKQIKLTNDLRSLEDSNSKLKQELDNYNRNKHQEFVRLKKSIKATRTSPVATAANKLNLPWNIRQKRQTSKNNNEPTTKNSTICVPSESDLSYAFDTSVHFEGKL</sequence>
<evidence type="ECO:0000313" key="4">
    <source>
        <dbReference type="Proteomes" id="UP000075920"/>
    </source>
</evidence>
<feature type="region of interest" description="Disordered" evidence="2">
    <location>
        <begin position="1"/>
        <end position="24"/>
    </location>
</feature>
<feature type="compositionally biased region" description="Polar residues" evidence="2">
    <location>
        <begin position="393"/>
        <end position="406"/>
    </location>
</feature>
<proteinExistence type="predicted"/>
<keyword evidence="4" id="KW-1185">Reference proteome</keyword>
<dbReference type="EnsemblMetazoa" id="AMIN004023-RA">
    <property type="protein sequence ID" value="AMIN004023-PA"/>
    <property type="gene ID" value="AMIN004023"/>
</dbReference>
<accession>A0A182W114</accession>
<reference evidence="4" key="1">
    <citation type="submission" date="2013-03" db="EMBL/GenBank/DDBJ databases">
        <title>The Genome Sequence of Anopheles minimus MINIMUS1.</title>
        <authorList>
            <consortium name="The Broad Institute Genomics Platform"/>
            <person name="Neafsey D.E."/>
            <person name="Walton C."/>
            <person name="Walker B."/>
            <person name="Young S.K."/>
            <person name="Zeng Q."/>
            <person name="Gargeya S."/>
            <person name="Fitzgerald M."/>
            <person name="Haas B."/>
            <person name="Abouelleil A."/>
            <person name="Allen A.W."/>
            <person name="Alvarado L."/>
            <person name="Arachchi H.M."/>
            <person name="Berlin A.M."/>
            <person name="Chapman S.B."/>
            <person name="Gainer-Dewar J."/>
            <person name="Goldberg J."/>
            <person name="Griggs A."/>
            <person name="Gujja S."/>
            <person name="Hansen M."/>
            <person name="Howarth C."/>
            <person name="Imamovic A."/>
            <person name="Ireland A."/>
            <person name="Larimer J."/>
            <person name="McCowan C."/>
            <person name="Murphy C."/>
            <person name="Pearson M."/>
            <person name="Poon T.W."/>
            <person name="Priest M."/>
            <person name="Roberts A."/>
            <person name="Saif S."/>
            <person name="Shea T."/>
            <person name="Sisk P."/>
            <person name="Sykes S."/>
            <person name="Wortman J."/>
            <person name="Nusbaum C."/>
            <person name="Birren B."/>
        </authorList>
    </citation>
    <scope>NUCLEOTIDE SEQUENCE [LARGE SCALE GENOMIC DNA]</scope>
    <source>
        <strain evidence="4">MINIMUS1</strain>
    </source>
</reference>